<dbReference type="GO" id="GO:0016740">
    <property type="term" value="F:transferase activity"/>
    <property type="evidence" value="ECO:0007669"/>
    <property type="project" value="UniProtKB-UniRule"/>
</dbReference>
<evidence type="ECO:0000256" key="2">
    <source>
        <dbReference type="ARBA" id="ARBA00022679"/>
    </source>
</evidence>
<reference evidence="6 7" key="1">
    <citation type="journal article" date="2009" name="Int. J. Syst. Evol. Microbiol.">
        <title>Paenibacillus contaminans sp. nov., isolated from a contaminated laboratory plate.</title>
        <authorList>
            <person name="Chou J.H."/>
            <person name="Lee J.H."/>
            <person name="Lin M.C."/>
            <person name="Chang P.S."/>
            <person name="Arun A.B."/>
            <person name="Young C.C."/>
            <person name="Chen W.M."/>
        </authorList>
    </citation>
    <scope>NUCLEOTIDE SEQUENCE [LARGE SCALE GENOMIC DNA]</scope>
    <source>
        <strain evidence="6 7">CKOBP-6</strain>
    </source>
</reference>
<evidence type="ECO:0000256" key="3">
    <source>
        <dbReference type="ARBA" id="ARBA00023115"/>
    </source>
</evidence>
<dbReference type="OrthoDB" id="9761985at2"/>
<name>A0A329MQU0_9BACL</name>
<dbReference type="NCBIfam" id="NF037959">
    <property type="entry name" value="MFS_SpdSyn"/>
    <property type="match status" value="1"/>
</dbReference>
<organism evidence="6 7">
    <name type="scientific">Paenibacillus contaminans</name>
    <dbReference type="NCBI Taxonomy" id="450362"/>
    <lineage>
        <taxon>Bacteria</taxon>
        <taxon>Bacillati</taxon>
        <taxon>Bacillota</taxon>
        <taxon>Bacilli</taxon>
        <taxon>Bacillales</taxon>
        <taxon>Paenibacillaceae</taxon>
        <taxon>Paenibacillus</taxon>
    </lineage>
</organism>
<comment type="similarity">
    <text evidence="1">Belongs to the spermidine/spermine synthase family.</text>
</comment>
<evidence type="ECO:0000256" key="4">
    <source>
        <dbReference type="PROSITE-ProRule" id="PRU00354"/>
    </source>
</evidence>
<keyword evidence="3 4" id="KW-0620">Polyamine biosynthesis</keyword>
<feature type="active site" description="Proton acceptor" evidence="4">
    <location>
        <position position="139"/>
    </location>
</feature>
<dbReference type="PROSITE" id="PS51006">
    <property type="entry name" value="PABS_2"/>
    <property type="match status" value="1"/>
</dbReference>
<evidence type="ECO:0000313" key="7">
    <source>
        <dbReference type="Proteomes" id="UP000250369"/>
    </source>
</evidence>
<dbReference type="PANTHER" id="PTHR43317:SF1">
    <property type="entry name" value="THERMOSPERMINE SYNTHASE ACAULIS5"/>
    <property type="match status" value="1"/>
</dbReference>
<dbReference type="EMBL" id="QMFB01000008">
    <property type="protein sequence ID" value="RAV20307.1"/>
    <property type="molecule type" value="Genomic_DNA"/>
</dbReference>
<dbReference type="InterPro" id="IPR030374">
    <property type="entry name" value="PABS"/>
</dbReference>
<comment type="caution">
    <text evidence="6">The sequence shown here is derived from an EMBL/GenBank/DDBJ whole genome shotgun (WGS) entry which is preliminary data.</text>
</comment>
<evidence type="ECO:0000259" key="5">
    <source>
        <dbReference type="PROSITE" id="PS51006"/>
    </source>
</evidence>
<dbReference type="AlphaFoldDB" id="A0A329MQU0"/>
<dbReference type="Gene3D" id="3.40.50.150">
    <property type="entry name" value="Vaccinia Virus protein VP39"/>
    <property type="match status" value="1"/>
</dbReference>
<dbReference type="SUPFAM" id="SSF53335">
    <property type="entry name" value="S-adenosyl-L-methionine-dependent methyltransferases"/>
    <property type="match status" value="1"/>
</dbReference>
<dbReference type="RefSeq" id="WP_113031703.1">
    <property type="nucleotide sequence ID" value="NZ_QMFB01000008.1"/>
</dbReference>
<proteinExistence type="inferred from homology"/>
<feature type="domain" description="PABS" evidence="5">
    <location>
        <begin position="96"/>
        <end position="218"/>
    </location>
</feature>
<protein>
    <submittedName>
        <fullName evidence="6">Spermidine synthase</fullName>
    </submittedName>
</protein>
<gene>
    <name evidence="6" type="ORF">DQG23_15135</name>
</gene>
<dbReference type="GO" id="GO:0006596">
    <property type="term" value="P:polyamine biosynthetic process"/>
    <property type="evidence" value="ECO:0007669"/>
    <property type="project" value="UniProtKB-UniRule"/>
</dbReference>
<dbReference type="PANTHER" id="PTHR43317">
    <property type="entry name" value="THERMOSPERMINE SYNTHASE ACAULIS5"/>
    <property type="match status" value="1"/>
</dbReference>
<evidence type="ECO:0000256" key="1">
    <source>
        <dbReference type="ARBA" id="ARBA00007867"/>
    </source>
</evidence>
<keyword evidence="2 4" id="KW-0808">Transferase</keyword>
<dbReference type="Proteomes" id="UP000250369">
    <property type="component" value="Unassembled WGS sequence"/>
</dbReference>
<evidence type="ECO:0000313" key="6">
    <source>
        <dbReference type="EMBL" id="RAV20307.1"/>
    </source>
</evidence>
<dbReference type="Pfam" id="PF01564">
    <property type="entry name" value="Spermine_synth"/>
    <property type="match status" value="1"/>
</dbReference>
<accession>A0A329MQU0</accession>
<dbReference type="InterPro" id="IPR029063">
    <property type="entry name" value="SAM-dependent_MTases_sf"/>
</dbReference>
<keyword evidence="7" id="KW-1185">Reference proteome</keyword>
<sequence length="245" mass="27689">MHFLFKQYVRNHEITVYDTNELYGEKGNFRVLQFSDAAVQGAMDLHNPGRVMFEYPRAIIHLMEFNNPDFEDAFLIGHGIGTIAGHFAKKRFKVAELNETVVELSRAFFGYDAENVVIGDGRLILEGEREQAYDYIILDAFTDKGTPRHLTSKSFFGMVRQKLESGGAFIMNLMGRGDNDSLINAIHTTLSEEFAYIKTFLLPSGETGDMKNMIMIGRSKPIGFQARQMAGFVEFAPRPGHIITD</sequence>